<evidence type="ECO:0000313" key="3">
    <source>
        <dbReference type="EMBL" id="KAK2868626.1"/>
    </source>
</evidence>
<dbReference type="Pfam" id="PF11938">
    <property type="entry name" value="DUF3456"/>
    <property type="match status" value="1"/>
</dbReference>
<dbReference type="AlphaFoldDB" id="A0AA88TIV9"/>
<sequence>MWEGATLLASRRVNQHRCQHACRSWQRYRPARESFALSPAVFLHLSIRQDISMVQWFGFVFVLMAVTCKTAEGKRDEVLYCSACVAIAEELKYSISQIDPKKTIDVGGFRLNPDGSLTDKKVPLARSETHLSELLEGVCNNMSEYALYEDPATKQQSYRRFAPRSSDGGNFPDFKNFKFSGPEGSESLKFACETIVEELEDDIIALFAQQDERVAQRLCSEVSGHCKSDAFQHTEL</sequence>
<name>A0AA88TIV9_TACVA</name>
<reference evidence="3" key="1">
    <citation type="submission" date="2023-08" db="EMBL/GenBank/DDBJ databases">
        <title>Pelteobagrus vachellii genome.</title>
        <authorList>
            <person name="Liu H."/>
        </authorList>
    </citation>
    <scope>NUCLEOTIDE SEQUENCE</scope>
    <source>
        <strain evidence="3">PRFRI_2022a</strain>
        <tissue evidence="3">Muscle</tissue>
    </source>
</reference>
<comment type="caution">
    <text evidence="3">The sequence shown here is derived from an EMBL/GenBank/DDBJ whole genome shotgun (WGS) entry which is preliminary data.</text>
</comment>
<evidence type="ECO:0000313" key="4">
    <source>
        <dbReference type="Proteomes" id="UP001187315"/>
    </source>
</evidence>
<organism evidence="3 4">
    <name type="scientific">Tachysurus vachellii</name>
    <name type="common">Darkbarbel catfish</name>
    <name type="synonym">Pelteobagrus vachellii</name>
    <dbReference type="NCBI Taxonomy" id="175792"/>
    <lineage>
        <taxon>Eukaryota</taxon>
        <taxon>Metazoa</taxon>
        <taxon>Chordata</taxon>
        <taxon>Craniata</taxon>
        <taxon>Vertebrata</taxon>
        <taxon>Euteleostomi</taxon>
        <taxon>Actinopterygii</taxon>
        <taxon>Neopterygii</taxon>
        <taxon>Teleostei</taxon>
        <taxon>Ostariophysi</taxon>
        <taxon>Siluriformes</taxon>
        <taxon>Bagridae</taxon>
        <taxon>Tachysurus</taxon>
    </lineage>
</organism>
<evidence type="ECO:0000256" key="1">
    <source>
        <dbReference type="ARBA" id="ARBA00007285"/>
    </source>
</evidence>
<proteinExistence type="inferred from homology"/>
<gene>
    <name evidence="3" type="ORF">Q7C36_000497</name>
</gene>
<dbReference type="InterPro" id="IPR042415">
    <property type="entry name" value="CNPY"/>
</dbReference>
<keyword evidence="4" id="KW-1185">Reference proteome</keyword>
<evidence type="ECO:0000259" key="2">
    <source>
        <dbReference type="Pfam" id="PF11938"/>
    </source>
</evidence>
<comment type="similarity">
    <text evidence="1">Belongs to the canopy family.</text>
</comment>
<dbReference type="Proteomes" id="UP001187315">
    <property type="component" value="Unassembled WGS sequence"/>
</dbReference>
<dbReference type="PANTHER" id="PTHR13341">
    <property type="entry name" value="MIR-INTERACTING SAPOSIN-LIKE PROTEIN"/>
    <property type="match status" value="1"/>
</dbReference>
<protein>
    <recommendedName>
        <fullName evidence="2">DUF3456 domain-containing protein</fullName>
    </recommendedName>
</protein>
<dbReference type="PANTHER" id="PTHR13341:SF4">
    <property type="entry name" value="CANOPY FGF SIGNALING REGULATOR 1"/>
    <property type="match status" value="1"/>
</dbReference>
<dbReference type="GO" id="GO:0005783">
    <property type="term" value="C:endoplasmic reticulum"/>
    <property type="evidence" value="ECO:0007669"/>
    <property type="project" value="TreeGrafter"/>
</dbReference>
<dbReference type="InterPro" id="IPR021852">
    <property type="entry name" value="DUF3456"/>
</dbReference>
<feature type="domain" description="DUF3456" evidence="2">
    <location>
        <begin position="80"/>
        <end position="226"/>
    </location>
</feature>
<accession>A0AA88TIV9</accession>
<dbReference type="EMBL" id="JAVHJS010000001">
    <property type="protein sequence ID" value="KAK2868626.1"/>
    <property type="molecule type" value="Genomic_DNA"/>
</dbReference>